<dbReference type="OrthoDB" id="1882547at2759"/>
<name>A0A2S5BE25_9BASI</name>
<dbReference type="Proteomes" id="UP000237144">
    <property type="component" value="Unassembled WGS sequence"/>
</dbReference>
<feature type="compositionally biased region" description="Polar residues" evidence="1">
    <location>
        <begin position="59"/>
        <end position="68"/>
    </location>
</feature>
<feature type="compositionally biased region" description="Basic residues" evidence="1">
    <location>
        <begin position="529"/>
        <end position="541"/>
    </location>
</feature>
<keyword evidence="2" id="KW-1133">Transmembrane helix</keyword>
<feature type="compositionally biased region" description="Gly residues" evidence="1">
    <location>
        <begin position="160"/>
        <end position="177"/>
    </location>
</feature>
<dbReference type="EMBL" id="PJQD01000020">
    <property type="protein sequence ID" value="POY75036.1"/>
    <property type="molecule type" value="Genomic_DNA"/>
</dbReference>
<reference evidence="3 4" key="1">
    <citation type="journal article" date="2018" name="Front. Microbiol.">
        <title>Prospects for Fungal Bioremediation of Acidic Radioactive Waste Sites: Characterization and Genome Sequence of Rhodotorula taiwanensis MD1149.</title>
        <authorList>
            <person name="Tkavc R."/>
            <person name="Matrosova V.Y."/>
            <person name="Grichenko O.E."/>
            <person name="Gostincar C."/>
            <person name="Volpe R.P."/>
            <person name="Klimenkova P."/>
            <person name="Gaidamakova E.K."/>
            <person name="Zhou C.E."/>
            <person name="Stewart B.J."/>
            <person name="Lyman M.G."/>
            <person name="Malfatti S.A."/>
            <person name="Rubinfeld B."/>
            <person name="Courtot M."/>
            <person name="Singh J."/>
            <person name="Dalgard C.L."/>
            <person name="Hamilton T."/>
            <person name="Frey K.G."/>
            <person name="Gunde-Cimerman N."/>
            <person name="Dugan L."/>
            <person name="Daly M.J."/>
        </authorList>
    </citation>
    <scope>NUCLEOTIDE SEQUENCE [LARGE SCALE GENOMIC DNA]</scope>
    <source>
        <strain evidence="3 4">MD1149</strain>
    </source>
</reference>
<dbReference type="PANTHER" id="PTHR36050:SF1">
    <property type="entry name" value="O-FUCOSYLTRANSFERASE 30"/>
    <property type="match status" value="1"/>
</dbReference>
<accession>A0A2S5BE25</accession>
<feature type="transmembrane region" description="Helical" evidence="2">
    <location>
        <begin position="98"/>
        <end position="116"/>
    </location>
</feature>
<keyword evidence="2" id="KW-0812">Transmembrane</keyword>
<proteinExistence type="predicted"/>
<feature type="compositionally biased region" description="Basic and acidic residues" evidence="1">
    <location>
        <begin position="592"/>
        <end position="603"/>
    </location>
</feature>
<gene>
    <name evidence="3" type="ORF">BMF94_2012</name>
</gene>
<evidence type="ECO:0000256" key="1">
    <source>
        <dbReference type="SAM" id="MobiDB-lite"/>
    </source>
</evidence>
<feature type="region of interest" description="Disordered" evidence="1">
    <location>
        <begin position="135"/>
        <end position="237"/>
    </location>
</feature>
<feature type="compositionally biased region" description="Low complexity" evidence="1">
    <location>
        <begin position="604"/>
        <end position="615"/>
    </location>
</feature>
<comment type="caution">
    <text evidence="3">The sequence shown here is derived from an EMBL/GenBank/DDBJ whole genome shotgun (WGS) entry which is preliminary data.</text>
</comment>
<feature type="compositionally biased region" description="Low complexity" evidence="1">
    <location>
        <begin position="208"/>
        <end position="227"/>
    </location>
</feature>
<feature type="region of interest" description="Disordered" evidence="1">
    <location>
        <begin position="529"/>
        <end position="553"/>
    </location>
</feature>
<protein>
    <submittedName>
        <fullName evidence="3">Uncharacterized protein</fullName>
    </submittedName>
</protein>
<organism evidence="3 4">
    <name type="scientific">Rhodotorula taiwanensis</name>
    <dbReference type="NCBI Taxonomy" id="741276"/>
    <lineage>
        <taxon>Eukaryota</taxon>
        <taxon>Fungi</taxon>
        <taxon>Dikarya</taxon>
        <taxon>Basidiomycota</taxon>
        <taxon>Pucciniomycotina</taxon>
        <taxon>Microbotryomycetes</taxon>
        <taxon>Sporidiobolales</taxon>
        <taxon>Sporidiobolaceae</taxon>
        <taxon>Rhodotorula</taxon>
    </lineage>
</organism>
<feature type="compositionally biased region" description="Polar residues" evidence="1">
    <location>
        <begin position="138"/>
        <end position="148"/>
    </location>
</feature>
<keyword evidence="2" id="KW-0472">Membrane</keyword>
<dbReference type="AlphaFoldDB" id="A0A2S5BE25"/>
<evidence type="ECO:0000256" key="2">
    <source>
        <dbReference type="SAM" id="Phobius"/>
    </source>
</evidence>
<evidence type="ECO:0000313" key="4">
    <source>
        <dbReference type="Proteomes" id="UP000237144"/>
    </source>
</evidence>
<feature type="region of interest" description="Disordered" evidence="1">
    <location>
        <begin position="567"/>
        <end position="615"/>
    </location>
</feature>
<dbReference type="PANTHER" id="PTHR36050">
    <property type="entry name" value="O-FUCOSYLTRANSFERASE 30"/>
    <property type="match status" value="1"/>
</dbReference>
<feature type="region of interest" description="Disordered" evidence="1">
    <location>
        <begin position="48"/>
        <end position="71"/>
    </location>
</feature>
<evidence type="ECO:0000313" key="3">
    <source>
        <dbReference type="EMBL" id="POY75036.1"/>
    </source>
</evidence>
<keyword evidence="4" id="KW-1185">Reference proteome</keyword>
<sequence length="761" mass="82961">MGTRREPRAVPFGPRDFLVRVASNWRTLPSNTASSPVNEPLLARTETGWALDTEDESRPSNSRRSAGSRTRRLQFGIDPDYVDEKDTAVNSLDRTRRWLVGCFVVILLAGTGWRIATSGQADLARAKSQWDAGVQKVQGWSATSSQPPQAGVAEESDGSPSGGGAELVEGEGAGGGADPLDSLGGNKASTGPASDGPPMRPLLESDDSSSAGKPGSSGSSLSAPAPLNVHPKPRPVDPATAAEQRYLAFDNHSGFHNQRKSLVNALVLAELLNRTLLLPPARLGNAVPWEPDPKHSLTFSERCKAGLESDKPVAPNPKSHLIGLEEACQPPSGWTYVGWEFLVSPSLFEDRDIVDRWNSSSSWLSAASDVGGLDIAPQDRHVLEDLYRRSYQVIDSSNTALDSHFASRLDLDSLRDPAGLGRKRLLQFGSLFSGSRLKLVVPEHRALYDQTFQQVVLQNDELDSISNEVRDALGSYVAVHARLGDGVFKSQAERNMQRLFQTLCVDVFGLSKAAATKLWKDARSPVKARPVHRVHDRRHLIGGRSPAPSPFRVDYASVDEPAERDEALAADGTIDIPSGQRSQGQGRRARQRSIDDERLEPRAPLRGGPARPLAPHLHCRGRLHDAAKKPALALLNTPLYIATDSHHPVNDPHLAAFFRWFPCTFVLGDFARAGRVNERPIEALAQLASRESDQDTSVSKWTSDWDGSNLGNFLLPFLEAEIAARAVRVLGTHQSTFSGYTTTVLHDNYVQRGLVAPWKHE</sequence>
<dbReference type="STRING" id="741276.A0A2S5BE25"/>